<dbReference type="Gene3D" id="1.25.40.40">
    <property type="entry name" value="Cytochrome c oxidase, subunit Va/VI"/>
    <property type="match status" value="1"/>
</dbReference>
<dbReference type="GO" id="GO:0046872">
    <property type="term" value="F:metal ion binding"/>
    <property type="evidence" value="ECO:0007669"/>
    <property type="project" value="UniProtKB-UniRule"/>
</dbReference>
<evidence type="ECO:0000256" key="12">
    <source>
        <dbReference type="ARBA" id="ARBA00082700"/>
    </source>
</evidence>
<organism evidence="14 15">
    <name type="scientific">Teratosphaeria nubilosa</name>
    <dbReference type="NCBI Taxonomy" id="161662"/>
    <lineage>
        <taxon>Eukaryota</taxon>
        <taxon>Fungi</taxon>
        <taxon>Dikarya</taxon>
        <taxon>Ascomycota</taxon>
        <taxon>Pezizomycotina</taxon>
        <taxon>Dothideomycetes</taxon>
        <taxon>Dothideomycetidae</taxon>
        <taxon>Mycosphaerellales</taxon>
        <taxon>Teratosphaeriaceae</taxon>
        <taxon>Teratosphaeria</taxon>
    </lineage>
</organism>
<dbReference type="FunFam" id="1.25.40.40:FF:000001">
    <property type="entry name" value="Cytochrome c oxidase subunit VI"/>
    <property type="match status" value="1"/>
</dbReference>
<comment type="subcellular location">
    <subcellularLocation>
        <location evidence="1 13">Mitochondrion inner membrane</location>
        <topology evidence="1 13">Peripheral membrane protein</topology>
        <orientation evidence="1 13">Matrix side</orientation>
    </subcellularLocation>
</comment>
<sequence length="167" mass="18862">MSTAAFARIARARLLSAPCVPPARWSLTRSAPCFSTRSTALSMPDHDPHDPHHEESFEEFTARYEKEFEQVQDVFELQRNLNNAFAYDLVPSPSVITAALRAARRVNDFPTAVRVFEGIKAKVENKGQYDEYLEELKPIREELGIVLKENLYPDTMGGERLGHARGA</sequence>
<dbReference type="InterPro" id="IPR003204">
    <property type="entry name" value="Cyt_c_oxidase_su5A/6"/>
</dbReference>
<dbReference type="EMBL" id="ML995867">
    <property type="protein sequence ID" value="KAF2766675.1"/>
    <property type="molecule type" value="Genomic_DNA"/>
</dbReference>
<comment type="subunit">
    <text evidence="13">Component of the cytochrome c oxidase (complex IV, CIV), a multisubunit enzyme composed of a catalytic core of 3 subunits and several supernumerary subunits.</text>
</comment>
<keyword evidence="10 13" id="KW-0472">Membrane</keyword>
<evidence type="ECO:0000256" key="10">
    <source>
        <dbReference type="ARBA" id="ARBA00023136"/>
    </source>
</evidence>
<dbReference type="GO" id="GO:0045277">
    <property type="term" value="C:respiratory chain complex IV"/>
    <property type="evidence" value="ECO:0007669"/>
    <property type="project" value="UniProtKB-UniRule"/>
</dbReference>
<name>A0A6G1L1I2_9PEZI</name>
<keyword evidence="4 13" id="KW-0349">Heme</keyword>
<evidence type="ECO:0000256" key="7">
    <source>
        <dbReference type="ARBA" id="ARBA00022946"/>
    </source>
</evidence>
<evidence type="ECO:0000256" key="3">
    <source>
        <dbReference type="ARBA" id="ARBA00007972"/>
    </source>
</evidence>
<dbReference type="PANTHER" id="PTHR14200:SF11">
    <property type="entry name" value="CYTOCHROME C OXIDASE SUBUNIT 5A, MITOCHONDRIAL"/>
    <property type="match status" value="1"/>
</dbReference>
<gene>
    <name evidence="14" type="ORF">EJ03DRAFT_329822</name>
</gene>
<keyword evidence="9 13" id="KW-0496">Mitochondrion</keyword>
<keyword evidence="15" id="KW-1185">Reference proteome</keyword>
<dbReference type="PANTHER" id="PTHR14200">
    <property type="entry name" value="CYTOCHROME C OXIDASE POLYPEPTIDE"/>
    <property type="match status" value="1"/>
</dbReference>
<dbReference type="Pfam" id="PF02284">
    <property type="entry name" value="COX5A"/>
    <property type="match status" value="1"/>
</dbReference>
<proteinExistence type="inferred from homology"/>
<dbReference type="CDD" id="cd00923">
    <property type="entry name" value="Cyt_c_Oxidase_Va"/>
    <property type="match status" value="1"/>
</dbReference>
<dbReference type="InterPro" id="IPR036545">
    <property type="entry name" value="Cyt_c_oxidase_su5A/6_sf"/>
</dbReference>
<evidence type="ECO:0000256" key="13">
    <source>
        <dbReference type="RuleBase" id="RU368103"/>
    </source>
</evidence>
<evidence type="ECO:0000256" key="6">
    <source>
        <dbReference type="ARBA" id="ARBA00022792"/>
    </source>
</evidence>
<evidence type="ECO:0000256" key="5">
    <source>
        <dbReference type="ARBA" id="ARBA00022723"/>
    </source>
</evidence>
<keyword evidence="8 13" id="KW-0408">Iron</keyword>
<dbReference type="GO" id="GO:0005743">
    <property type="term" value="C:mitochondrial inner membrane"/>
    <property type="evidence" value="ECO:0007669"/>
    <property type="project" value="UniProtKB-SubCell"/>
</dbReference>
<dbReference type="AlphaFoldDB" id="A0A6G1L1I2"/>
<dbReference type="SUPFAM" id="SSF48479">
    <property type="entry name" value="Cytochrome c oxidase subunit E"/>
    <property type="match status" value="1"/>
</dbReference>
<dbReference type="OrthoDB" id="5778907at2759"/>
<evidence type="ECO:0000256" key="2">
    <source>
        <dbReference type="ARBA" id="ARBA00004673"/>
    </source>
</evidence>
<comment type="similarity">
    <text evidence="3 13">Belongs to the cytochrome c oxidase subunit 5A family.</text>
</comment>
<comment type="function">
    <text evidence="13">Component of the cytochrome c oxidase, the last enzyme in the mitochondrial electron transport chain which drives oxidative phosphorylation. The respiratory chain contains 3 multisubunit complexes succinate dehydrogenase (complex II, CII), ubiquinol-cytochrome c oxidoreductase (cytochrome b-c1 complex, complex III, CIII) and cytochrome c oxidase (complex IV, CIV), that cooperate to transfer electrons derived from NADH and succinate to molecular oxygen, creating an electrochemical gradient over the inner membrane that drives transmembrane transport and the ATP synthase. Cytochrome c oxidase is the component of the respiratory chain that catalyzes the reduction of oxygen to water. Electrons originating from reduced cytochrome c in the intermembrane space (IMS) are transferred via the dinuclear copper A center (CU(A)) of subunit 2 and heme A of subunit 1 to the active site in subunit 1, a binuclear center (BNC) formed by heme A3 and copper B (CU(B)). The BNC reduces molecular oxygen to 2 water molecules using 4 electrons from cytochrome c in the IMS and 4 protons from the mitochondrial matrix.</text>
</comment>
<evidence type="ECO:0000256" key="9">
    <source>
        <dbReference type="ARBA" id="ARBA00023128"/>
    </source>
</evidence>
<keyword evidence="6 13" id="KW-0999">Mitochondrion inner membrane</keyword>
<keyword evidence="7 13" id="KW-0809">Transit peptide</keyword>
<comment type="pathway">
    <text evidence="2 13">Energy metabolism; oxidative phosphorylation.</text>
</comment>
<evidence type="ECO:0000256" key="11">
    <source>
        <dbReference type="ARBA" id="ARBA00070174"/>
    </source>
</evidence>
<dbReference type="UniPathway" id="UPA00705"/>
<dbReference type="Proteomes" id="UP000799436">
    <property type="component" value="Unassembled WGS sequence"/>
</dbReference>
<keyword evidence="5 13" id="KW-0479">Metal-binding</keyword>
<evidence type="ECO:0000256" key="1">
    <source>
        <dbReference type="ARBA" id="ARBA00004443"/>
    </source>
</evidence>
<protein>
    <recommendedName>
        <fullName evidence="11 13">Cytochrome c oxidase subunit 6, mitochondrial</fullName>
    </recommendedName>
    <alternativeName>
        <fullName evidence="12 13">Cytochrome c oxidase polypeptide VI</fullName>
    </alternativeName>
</protein>
<accession>A0A6G1L1I2</accession>
<evidence type="ECO:0000256" key="4">
    <source>
        <dbReference type="ARBA" id="ARBA00022617"/>
    </source>
</evidence>
<evidence type="ECO:0000313" key="14">
    <source>
        <dbReference type="EMBL" id="KAF2766675.1"/>
    </source>
</evidence>
<reference evidence="14" key="1">
    <citation type="journal article" date="2020" name="Stud. Mycol.">
        <title>101 Dothideomycetes genomes: a test case for predicting lifestyles and emergence of pathogens.</title>
        <authorList>
            <person name="Haridas S."/>
            <person name="Albert R."/>
            <person name="Binder M."/>
            <person name="Bloem J."/>
            <person name="Labutti K."/>
            <person name="Salamov A."/>
            <person name="Andreopoulos B."/>
            <person name="Baker S."/>
            <person name="Barry K."/>
            <person name="Bills G."/>
            <person name="Bluhm B."/>
            <person name="Cannon C."/>
            <person name="Castanera R."/>
            <person name="Culley D."/>
            <person name="Daum C."/>
            <person name="Ezra D."/>
            <person name="Gonzalez J."/>
            <person name="Henrissat B."/>
            <person name="Kuo A."/>
            <person name="Liang C."/>
            <person name="Lipzen A."/>
            <person name="Lutzoni F."/>
            <person name="Magnuson J."/>
            <person name="Mondo S."/>
            <person name="Nolan M."/>
            <person name="Ohm R."/>
            <person name="Pangilinan J."/>
            <person name="Park H.-J."/>
            <person name="Ramirez L."/>
            <person name="Alfaro M."/>
            <person name="Sun H."/>
            <person name="Tritt A."/>
            <person name="Yoshinaga Y."/>
            <person name="Zwiers L.-H."/>
            <person name="Turgeon B."/>
            <person name="Goodwin S."/>
            <person name="Spatafora J."/>
            <person name="Crous P."/>
            <person name="Grigoriev I."/>
        </authorList>
    </citation>
    <scope>NUCLEOTIDE SEQUENCE</scope>
    <source>
        <strain evidence="14">CBS 116005</strain>
    </source>
</reference>
<evidence type="ECO:0000256" key="8">
    <source>
        <dbReference type="ARBA" id="ARBA00023004"/>
    </source>
</evidence>
<evidence type="ECO:0000313" key="15">
    <source>
        <dbReference type="Proteomes" id="UP000799436"/>
    </source>
</evidence>
<dbReference type="GO" id="GO:0006123">
    <property type="term" value="P:mitochondrial electron transport, cytochrome c to oxygen"/>
    <property type="evidence" value="ECO:0007669"/>
    <property type="project" value="UniProtKB-UniRule"/>
</dbReference>